<dbReference type="AlphaFoldDB" id="A0A5P8W7S9"/>
<keyword evidence="2" id="KW-1185">Reference proteome</keyword>
<sequence>MSRHLLREATRSLQISNSKLKIISQYSSDKTKTLVETAIYRVLKATI</sequence>
<proteinExistence type="predicted"/>
<organism evidence="1 2">
    <name type="scientific">Nostoc sphaeroides CCNUC1</name>
    <dbReference type="NCBI Taxonomy" id="2653204"/>
    <lineage>
        <taxon>Bacteria</taxon>
        <taxon>Bacillati</taxon>
        <taxon>Cyanobacteriota</taxon>
        <taxon>Cyanophyceae</taxon>
        <taxon>Nostocales</taxon>
        <taxon>Nostocaceae</taxon>
        <taxon>Nostoc</taxon>
    </lineage>
</organism>
<evidence type="ECO:0000313" key="1">
    <source>
        <dbReference type="EMBL" id="QFS48591.1"/>
    </source>
</evidence>
<name>A0A5P8W7S9_9NOSO</name>
<reference evidence="1 2" key="1">
    <citation type="submission" date="2019-10" db="EMBL/GenBank/DDBJ databases">
        <title>Genomic and transcriptomic insights into the perfect genentic adaptation of a filamentous nitrogen-fixing cyanobacterium to rice fields.</title>
        <authorList>
            <person name="Chen Z."/>
        </authorList>
    </citation>
    <scope>NUCLEOTIDE SEQUENCE [LARGE SCALE GENOMIC DNA]</scope>
    <source>
        <strain evidence="1">CCNUC1</strain>
    </source>
</reference>
<accession>A0A5P8W7S9</accession>
<evidence type="ECO:0000313" key="2">
    <source>
        <dbReference type="Proteomes" id="UP000326678"/>
    </source>
</evidence>
<protein>
    <submittedName>
        <fullName evidence="1">Uncharacterized protein</fullName>
    </submittedName>
</protein>
<dbReference type="EMBL" id="CP045226">
    <property type="protein sequence ID" value="QFS48591.1"/>
    <property type="molecule type" value="Genomic_DNA"/>
</dbReference>
<dbReference type="KEGG" id="nsh:GXM_06085"/>
<dbReference type="Proteomes" id="UP000326678">
    <property type="component" value="Chromosome Gxm1"/>
</dbReference>
<gene>
    <name evidence="1" type="ORF">GXM_06085</name>
</gene>